<name>A0ABS7K8Z8_9BACI</name>
<sequence length="98" mass="11199">MFELKNDALLIDDREDLIAVLRMRFGEISGDIIQQIYEINDYSTLQALILGAANAPNWKTFLAEFKMGNESFRLVGENFNPLANDQKGWDSLDEAKEK</sequence>
<comment type="caution">
    <text evidence="1">The sequence shown here is derived from an EMBL/GenBank/DDBJ whole genome shotgun (WGS) entry which is preliminary data.</text>
</comment>
<dbReference type="RefSeq" id="WP_221874934.1">
    <property type="nucleotide sequence ID" value="NZ_JACWFH010000026.1"/>
</dbReference>
<protein>
    <submittedName>
        <fullName evidence="1">Uncharacterized protein</fullName>
    </submittedName>
</protein>
<keyword evidence="2" id="KW-1185">Reference proteome</keyword>
<organism evidence="1 2">
    <name type="scientific">Mesobacillus maritimus</name>
    <dbReference type="NCBI Taxonomy" id="1643336"/>
    <lineage>
        <taxon>Bacteria</taxon>
        <taxon>Bacillati</taxon>
        <taxon>Bacillota</taxon>
        <taxon>Bacilli</taxon>
        <taxon>Bacillales</taxon>
        <taxon>Bacillaceae</taxon>
        <taxon>Mesobacillus</taxon>
    </lineage>
</organism>
<evidence type="ECO:0000313" key="1">
    <source>
        <dbReference type="EMBL" id="MBY0098714.1"/>
    </source>
</evidence>
<reference evidence="1 2" key="1">
    <citation type="submission" date="2020-07" db="EMBL/GenBank/DDBJ databases">
        <title>Fungal Genomes of the International Space Station.</title>
        <authorList>
            <person name="Seuylemezian A."/>
            <person name="Singh N.K."/>
            <person name="Wood J."/>
            <person name="Venkateswaran K."/>
        </authorList>
    </citation>
    <scope>NUCLEOTIDE SEQUENCE [LARGE SCALE GENOMIC DNA]</scope>
    <source>
        <strain evidence="1 2">PL-B2</strain>
    </source>
</reference>
<gene>
    <name evidence="1" type="ORF">H0185_18275</name>
</gene>
<proteinExistence type="predicted"/>
<evidence type="ECO:0000313" key="2">
    <source>
        <dbReference type="Proteomes" id="UP000769780"/>
    </source>
</evidence>
<dbReference type="EMBL" id="JACWFH010000026">
    <property type="protein sequence ID" value="MBY0098714.1"/>
    <property type="molecule type" value="Genomic_DNA"/>
</dbReference>
<dbReference type="Proteomes" id="UP000769780">
    <property type="component" value="Unassembled WGS sequence"/>
</dbReference>
<accession>A0ABS7K8Z8</accession>